<gene>
    <name evidence="4" type="primary">LOC105036812</name>
</gene>
<dbReference type="PANTHER" id="PTHR37908">
    <property type="entry name" value="TRANSMEMBRANE PROTEIN"/>
    <property type="match status" value="1"/>
</dbReference>
<accession>A0A6I9QN05</accession>
<keyword evidence="2" id="KW-0732">Signal</keyword>
<dbReference type="PANTHER" id="PTHR37908:SF3">
    <property type="entry name" value="TRANSMEMBRANE PROTEIN"/>
    <property type="match status" value="1"/>
</dbReference>
<dbReference type="FunCoup" id="A0A6I9QN05">
    <property type="interactions" value="5"/>
</dbReference>
<dbReference type="InParanoid" id="A0A6I9QN05"/>
<protein>
    <submittedName>
        <fullName evidence="4">Uncharacterized protein LOC105036812</fullName>
    </submittedName>
</protein>
<dbReference type="KEGG" id="egu:105036812"/>
<reference evidence="4" key="1">
    <citation type="submission" date="2025-08" db="UniProtKB">
        <authorList>
            <consortium name="RefSeq"/>
        </authorList>
    </citation>
    <scope>IDENTIFICATION</scope>
</reference>
<organism evidence="3 4">
    <name type="scientific">Elaeis guineensis var. tenera</name>
    <name type="common">Oil palm</name>
    <dbReference type="NCBI Taxonomy" id="51953"/>
    <lineage>
        <taxon>Eukaryota</taxon>
        <taxon>Viridiplantae</taxon>
        <taxon>Streptophyta</taxon>
        <taxon>Embryophyta</taxon>
        <taxon>Tracheophyta</taxon>
        <taxon>Spermatophyta</taxon>
        <taxon>Magnoliopsida</taxon>
        <taxon>Liliopsida</taxon>
        <taxon>Arecaceae</taxon>
        <taxon>Arecoideae</taxon>
        <taxon>Cocoseae</taxon>
        <taxon>Elaeidinae</taxon>
        <taxon>Elaeis</taxon>
    </lineage>
</organism>
<feature type="region of interest" description="Disordered" evidence="1">
    <location>
        <begin position="64"/>
        <end position="86"/>
    </location>
</feature>
<feature type="signal peptide" evidence="2">
    <location>
        <begin position="1"/>
        <end position="21"/>
    </location>
</feature>
<name>A0A6I9QN05_ELAGV</name>
<dbReference type="RefSeq" id="XP_010910848.1">
    <property type="nucleotide sequence ID" value="XM_010912546.3"/>
</dbReference>
<evidence type="ECO:0000313" key="4">
    <source>
        <dbReference type="RefSeq" id="XP_010910848.1"/>
    </source>
</evidence>
<keyword evidence="3" id="KW-1185">Reference proteome</keyword>
<feature type="chain" id="PRO_5026992774" evidence="2">
    <location>
        <begin position="22"/>
        <end position="86"/>
    </location>
</feature>
<dbReference type="OrthoDB" id="771916at2759"/>
<dbReference type="AlphaFoldDB" id="A0A6I9QN05"/>
<sequence>MGRPRFLALVLMSALVFLSSSQGYGRSIRVMRHYGRWHSPEPLVHQENSGIERDMMEVEIDYREPGANTNPRSGRFLNSPTLPPVP</sequence>
<evidence type="ECO:0000313" key="3">
    <source>
        <dbReference type="Proteomes" id="UP000504607"/>
    </source>
</evidence>
<evidence type="ECO:0000256" key="1">
    <source>
        <dbReference type="SAM" id="MobiDB-lite"/>
    </source>
</evidence>
<dbReference type="Proteomes" id="UP000504607">
    <property type="component" value="Unplaced"/>
</dbReference>
<evidence type="ECO:0000256" key="2">
    <source>
        <dbReference type="SAM" id="SignalP"/>
    </source>
</evidence>
<proteinExistence type="predicted"/>
<feature type="compositionally biased region" description="Polar residues" evidence="1">
    <location>
        <begin position="67"/>
        <end position="80"/>
    </location>
</feature>
<dbReference type="GeneID" id="105036812"/>